<proteinExistence type="predicted"/>
<sequence length="236" mass="27503">MYFDQEVEPLPMDERRRQICLDITKKMMDYPCAKCFLEPVDPSEKEYLAIIKSPQDLTSILSRLENSNYQTVDSWEQDVNLIWYNAEKFNGSNSYIFILASQLAKRFNNIKKAIDIERLENWTKLFYKLEAQLDSLMKSSPPPAKEYFPADSEEEVSDEKFSETDLSALKNALKALTKSSDTLYFCNVLKRYAPNVDINAEPLSIDIRDLPNHTLHLLKEYAVKRHKEIGKPYPSR</sequence>
<keyword evidence="1 2" id="KW-0103">Bromodomain</keyword>
<evidence type="ECO:0000313" key="4">
    <source>
        <dbReference type="EMBL" id="KAK8885707.1"/>
    </source>
</evidence>
<keyword evidence="5" id="KW-1185">Reference proteome</keyword>
<dbReference type="SUPFAM" id="SSF47370">
    <property type="entry name" value="Bromodomain"/>
    <property type="match status" value="1"/>
</dbReference>
<evidence type="ECO:0000313" key="5">
    <source>
        <dbReference type="Proteomes" id="UP001470230"/>
    </source>
</evidence>
<reference evidence="4 5" key="1">
    <citation type="submission" date="2024-04" db="EMBL/GenBank/DDBJ databases">
        <title>Tritrichomonas musculus Genome.</title>
        <authorList>
            <person name="Alves-Ferreira E."/>
            <person name="Grigg M."/>
            <person name="Lorenzi H."/>
            <person name="Galac M."/>
        </authorList>
    </citation>
    <scope>NUCLEOTIDE SEQUENCE [LARGE SCALE GENOMIC DNA]</scope>
    <source>
        <strain evidence="4 5">EAF2021</strain>
    </source>
</reference>
<name>A0ABR2K5D8_9EUKA</name>
<dbReference type="PANTHER" id="PTHR22880:SF225">
    <property type="entry name" value="BROMODOMAIN-CONTAINING PROTEIN BET-1-RELATED"/>
    <property type="match status" value="1"/>
</dbReference>
<dbReference type="InterPro" id="IPR001487">
    <property type="entry name" value="Bromodomain"/>
</dbReference>
<protein>
    <submittedName>
        <fullName evidence="4">Histidine-containing phosphotransfer protein 3</fullName>
    </submittedName>
</protein>
<evidence type="ECO:0000256" key="2">
    <source>
        <dbReference type="PROSITE-ProRule" id="PRU00035"/>
    </source>
</evidence>
<dbReference type="Pfam" id="PF00439">
    <property type="entry name" value="Bromodomain"/>
    <property type="match status" value="1"/>
</dbReference>
<dbReference type="EMBL" id="JAPFFF010000007">
    <property type="protein sequence ID" value="KAK8885707.1"/>
    <property type="molecule type" value="Genomic_DNA"/>
</dbReference>
<feature type="domain" description="Bromo" evidence="3">
    <location>
        <begin position="28"/>
        <end position="97"/>
    </location>
</feature>
<evidence type="ECO:0000256" key="1">
    <source>
        <dbReference type="ARBA" id="ARBA00023117"/>
    </source>
</evidence>
<accession>A0ABR2K5D8</accession>
<dbReference type="PROSITE" id="PS50014">
    <property type="entry name" value="BROMODOMAIN_2"/>
    <property type="match status" value="1"/>
</dbReference>
<dbReference type="CDD" id="cd04369">
    <property type="entry name" value="Bromodomain"/>
    <property type="match status" value="1"/>
</dbReference>
<dbReference type="InterPro" id="IPR036427">
    <property type="entry name" value="Bromodomain-like_sf"/>
</dbReference>
<dbReference type="Gene3D" id="1.20.920.10">
    <property type="entry name" value="Bromodomain-like"/>
    <property type="match status" value="1"/>
</dbReference>
<organism evidence="4 5">
    <name type="scientific">Tritrichomonas musculus</name>
    <dbReference type="NCBI Taxonomy" id="1915356"/>
    <lineage>
        <taxon>Eukaryota</taxon>
        <taxon>Metamonada</taxon>
        <taxon>Parabasalia</taxon>
        <taxon>Tritrichomonadida</taxon>
        <taxon>Tritrichomonadidae</taxon>
        <taxon>Tritrichomonas</taxon>
    </lineage>
</organism>
<dbReference type="Proteomes" id="UP001470230">
    <property type="component" value="Unassembled WGS sequence"/>
</dbReference>
<dbReference type="PRINTS" id="PR00503">
    <property type="entry name" value="BROMODOMAIN"/>
</dbReference>
<dbReference type="InterPro" id="IPR050935">
    <property type="entry name" value="Bromo_chromatin_reader"/>
</dbReference>
<dbReference type="PANTHER" id="PTHR22880">
    <property type="entry name" value="FALZ-RELATED BROMODOMAIN-CONTAINING PROTEINS"/>
    <property type="match status" value="1"/>
</dbReference>
<dbReference type="SMART" id="SM00297">
    <property type="entry name" value="BROMO"/>
    <property type="match status" value="1"/>
</dbReference>
<comment type="caution">
    <text evidence="4">The sequence shown here is derived from an EMBL/GenBank/DDBJ whole genome shotgun (WGS) entry which is preliminary data.</text>
</comment>
<evidence type="ECO:0000259" key="3">
    <source>
        <dbReference type="PROSITE" id="PS50014"/>
    </source>
</evidence>
<gene>
    <name evidence="4" type="ORF">M9Y10_041159</name>
</gene>